<reference evidence="4" key="2">
    <citation type="journal article" date="2021" name="Genome Biol. Evol.">
        <title>Developing a high-quality reference genome for a parasitic bivalve with doubly uniparental inheritance (Bivalvia: Unionida).</title>
        <authorList>
            <person name="Smith C.H."/>
        </authorList>
    </citation>
    <scope>NUCLEOTIDE SEQUENCE</scope>
    <source>
        <strain evidence="4">CHS0354</strain>
        <tissue evidence="4">Mantle</tissue>
    </source>
</reference>
<dbReference type="GO" id="GO:0006031">
    <property type="term" value="P:chitin biosynthetic process"/>
    <property type="evidence" value="ECO:0007669"/>
    <property type="project" value="TreeGrafter"/>
</dbReference>
<dbReference type="InterPro" id="IPR004835">
    <property type="entry name" value="Chitin_synth"/>
</dbReference>
<dbReference type="GO" id="GO:0071944">
    <property type="term" value="C:cell periphery"/>
    <property type="evidence" value="ECO:0007669"/>
    <property type="project" value="TreeGrafter"/>
</dbReference>
<dbReference type="PANTHER" id="PTHR22914">
    <property type="entry name" value="CHITIN SYNTHASE"/>
    <property type="match status" value="1"/>
</dbReference>
<reference evidence="4" key="1">
    <citation type="journal article" date="2021" name="Genome Biol. Evol.">
        <title>A High-Quality Reference Genome for a Parasitic Bivalve with Doubly Uniparental Inheritance (Bivalvia: Unionida).</title>
        <authorList>
            <person name="Smith C.H."/>
        </authorList>
    </citation>
    <scope>NUCLEOTIDE SEQUENCE</scope>
    <source>
        <strain evidence="4">CHS0354</strain>
    </source>
</reference>
<name>A0AAE0SSA3_9BIVA</name>
<keyword evidence="3" id="KW-0472">Membrane</keyword>
<dbReference type="Proteomes" id="UP001195483">
    <property type="component" value="Unassembled WGS sequence"/>
</dbReference>
<comment type="subcellular location">
    <subcellularLocation>
        <location evidence="1">Membrane</location>
        <topology evidence="1">Multi-pass membrane protein</topology>
    </subcellularLocation>
</comment>
<protein>
    <submittedName>
        <fullName evidence="4">Uncharacterized protein</fullName>
    </submittedName>
</protein>
<dbReference type="GO" id="GO:0016020">
    <property type="term" value="C:membrane"/>
    <property type="evidence" value="ECO:0007669"/>
    <property type="project" value="UniProtKB-SubCell"/>
</dbReference>
<evidence type="ECO:0000256" key="2">
    <source>
        <dbReference type="ARBA" id="ARBA00022692"/>
    </source>
</evidence>
<organism evidence="4 5">
    <name type="scientific">Potamilus streckersoni</name>
    <dbReference type="NCBI Taxonomy" id="2493646"/>
    <lineage>
        <taxon>Eukaryota</taxon>
        <taxon>Metazoa</taxon>
        <taxon>Spiralia</taxon>
        <taxon>Lophotrochozoa</taxon>
        <taxon>Mollusca</taxon>
        <taxon>Bivalvia</taxon>
        <taxon>Autobranchia</taxon>
        <taxon>Heteroconchia</taxon>
        <taxon>Palaeoheterodonta</taxon>
        <taxon>Unionida</taxon>
        <taxon>Unionoidea</taxon>
        <taxon>Unionidae</taxon>
        <taxon>Ambleminae</taxon>
        <taxon>Lampsilini</taxon>
        <taxon>Potamilus</taxon>
    </lineage>
</organism>
<evidence type="ECO:0000256" key="1">
    <source>
        <dbReference type="ARBA" id="ARBA00004141"/>
    </source>
</evidence>
<keyword evidence="2" id="KW-0812">Transmembrane</keyword>
<accession>A0AAE0SSA3</accession>
<dbReference type="PANTHER" id="PTHR22914:SF41">
    <property type="entry name" value="CHITIN SYNTHASE 7"/>
    <property type="match status" value="1"/>
</dbReference>
<evidence type="ECO:0000256" key="3">
    <source>
        <dbReference type="ARBA" id="ARBA00023136"/>
    </source>
</evidence>
<proteinExistence type="predicted"/>
<dbReference type="AlphaFoldDB" id="A0AAE0SSA3"/>
<sequence>MRQLLESINRINHAQSMGQKHFESHIFFDGGVNKDSSPTDFALQLIGLFSTTLGVDIDRCSKTRTPYGVSLAWKLKADLGHSGMTVRVHLKDNFKV</sequence>
<dbReference type="GO" id="GO:0004100">
    <property type="term" value="F:chitin synthase activity"/>
    <property type="evidence" value="ECO:0007669"/>
    <property type="project" value="InterPro"/>
</dbReference>
<evidence type="ECO:0000313" key="4">
    <source>
        <dbReference type="EMBL" id="KAK3596693.1"/>
    </source>
</evidence>
<gene>
    <name evidence="4" type="ORF">CHS0354_038030</name>
</gene>
<reference evidence="4" key="3">
    <citation type="submission" date="2023-05" db="EMBL/GenBank/DDBJ databases">
        <authorList>
            <person name="Smith C.H."/>
        </authorList>
    </citation>
    <scope>NUCLEOTIDE SEQUENCE</scope>
    <source>
        <strain evidence="4">CHS0354</strain>
        <tissue evidence="4">Mantle</tissue>
    </source>
</reference>
<dbReference type="EMBL" id="JAEAOA010002221">
    <property type="protein sequence ID" value="KAK3596693.1"/>
    <property type="molecule type" value="Genomic_DNA"/>
</dbReference>
<evidence type="ECO:0000313" key="5">
    <source>
        <dbReference type="Proteomes" id="UP001195483"/>
    </source>
</evidence>
<comment type="caution">
    <text evidence="4">The sequence shown here is derived from an EMBL/GenBank/DDBJ whole genome shotgun (WGS) entry which is preliminary data.</text>
</comment>
<keyword evidence="5" id="KW-1185">Reference proteome</keyword>